<reference evidence="1" key="1">
    <citation type="journal article" date="2021" name="Proc. Natl. Acad. Sci. U.S.A.">
        <title>A Catalog of Tens of Thousands of Viruses from Human Metagenomes Reveals Hidden Associations with Chronic Diseases.</title>
        <authorList>
            <person name="Tisza M.J."/>
            <person name="Buck C.B."/>
        </authorList>
    </citation>
    <scope>NUCLEOTIDE SEQUENCE</scope>
    <source>
        <strain evidence="1">Ctsxw88</strain>
    </source>
</reference>
<protein>
    <submittedName>
        <fullName evidence="1">Uncharacterized protein</fullName>
    </submittedName>
</protein>
<dbReference type="EMBL" id="BK015425">
    <property type="protein sequence ID" value="DAE06071.1"/>
    <property type="molecule type" value="Genomic_DNA"/>
</dbReference>
<organism evidence="1">
    <name type="scientific">Siphoviridae sp. ctsxw88</name>
    <dbReference type="NCBI Taxonomy" id="2825701"/>
    <lineage>
        <taxon>Viruses</taxon>
        <taxon>Duplodnaviria</taxon>
        <taxon>Heunggongvirae</taxon>
        <taxon>Uroviricota</taxon>
        <taxon>Caudoviricetes</taxon>
    </lineage>
</organism>
<evidence type="ECO:0000313" key="1">
    <source>
        <dbReference type="EMBL" id="DAE06071.1"/>
    </source>
</evidence>
<name>A0A8S5PFX1_9CAUD</name>
<accession>A0A8S5PFX1</accession>
<proteinExistence type="predicted"/>
<sequence length="49" mass="5529">MGNLNNPQMKMIMNMINGKGLNAEQIVRNICSQQGINVDDFMNTIQSMK</sequence>